<dbReference type="KEGG" id="sfer:NCTC12278_01693"/>
<keyword evidence="2 4" id="KW-0560">Oxidoreductase</keyword>
<sequence length="204" mass="23722">MNDHLRFLDGRASVRQFDCHAILSNDLIREMLEHASYAPSSNNFQPWRVMVVKNKEKQRELRKLSADQPQVETASAVFLLFGDKQAYDLDWWQAFHLEKKVVAKEDVTYRIDRIRRYLALHPEDKEIEGLRLDVGLFAMNLMQVVRAFGYDSVPMRGADFDGIKTYLKVPSDWEPILMLPVGKALQAGYPHVRKPVEEFTEIVE</sequence>
<dbReference type="PANTHER" id="PTHR43673">
    <property type="entry name" value="NAD(P)H NITROREDUCTASE YDGI-RELATED"/>
    <property type="match status" value="1"/>
</dbReference>
<dbReference type="AlphaFoldDB" id="A0A2X3VTN2"/>
<evidence type="ECO:0000256" key="2">
    <source>
        <dbReference type="ARBA" id="ARBA00023002"/>
    </source>
</evidence>
<dbReference type="OrthoDB" id="9782629at2"/>
<evidence type="ECO:0000313" key="5">
    <source>
        <dbReference type="Proteomes" id="UP000249495"/>
    </source>
</evidence>
<gene>
    <name evidence="4" type="primary">yodC</name>
    <name evidence="4" type="ORF">NCTC12278_01693</name>
</gene>
<dbReference type="InterPro" id="IPR000415">
    <property type="entry name" value="Nitroreductase-like"/>
</dbReference>
<dbReference type="EC" id="1.-.-.-" evidence="4"/>
<dbReference type="Proteomes" id="UP000249495">
    <property type="component" value="Chromosome 1"/>
</dbReference>
<proteinExistence type="inferred from homology"/>
<dbReference type="RefSeq" id="WP_018030633.1">
    <property type="nucleotide sequence ID" value="NZ_LS483343.1"/>
</dbReference>
<dbReference type="EMBL" id="LS483343">
    <property type="protein sequence ID" value="SQF41095.1"/>
    <property type="molecule type" value="Genomic_DNA"/>
</dbReference>
<feature type="domain" description="Nitroreductase" evidence="3">
    <location>
        <begin position="10"/>
        <end position="183"/>
    </location>
</feature>
<protein>
    <submittedName>
        <fullName evidence="4">NADH dehydrogenase</fullName>
        <ecNumber evidence="4">1.-.-.-</ecNumber>
    </submittedName>
</protein>
<evidence type="ECO:0000313" key="4">
    <source>
        <dbReference type="EMBL" id="SQF41095.1"/>
    </source>
</evidence>
<evidence type="ECO:0000256" key="1">
    <source>
        <dbReference type="ARBA" id="ARBA00007118"/>
    </source>
</evidence>
<dbReference type="SUPFAM" id="SSF55469">
    <property type="entry name" value="FMN-dependent nitroreductase-like"/>
    <property type="match status" value="1"/>
</dbReference>
<reference evidence="4 5" key="1">
    <citation type="submission" date="2018-06" db="EMBL/GenBank/DDBJ databases">
        <authorList>
            <consortium name="Pathogen Informatics"/>
            <person name="Doyle S."/>
        </authorList>
    </citation>
    <scope>NUCLEOTIDE SEQUENCE [LARGE SCALE GENOMIC DNA]</scope>
    <source>
        <strain evidence="4 5">NCTC12278</strain>
    </source>
</reference>
<dbReference type="CDD" id="cd02137">
    <property type="entry name" value="MhqN-like"/>
    <property type="match status" value="1"/>
</dbReference>
<evidence type="ECO:0000259" key="3">
    <source>
        <dbReference type="Pfam" id="PF00881"/>
    </source>
</evidence>
<accession>A0A2X3VTN2</accession>
<dbReference type="STRING" id="1123303.GCA_000372425_01311"/>
<name>A0A2X3VTN2_9STRE</name>
<dbReference type="PANTHER" id="PTHR43673:SF10">
    <property type="entry name" value="NADH DEHYDROGENASE_NAD(P)H NITROREDUCTASE XCC3605-RELATED"/>
    <property type="match status" value="1"/>
</dbReference>
<comment type="similarity">
    <text evidence="1">Belongs to the nitroreductase family.</text>
</comment>
<dbReference type="Pfam" id="PF00881">
    <property type="entry name" value="Nitroreductase"/>
    <property type="match status" value="1"/>
</dbReference>
<dbReference type="GO" id="GO:0016491">
    <property type="term" value="F:oxidoreductase activity"/>
    <property type="evidence" value="ECO:0007669"/>
    <property type="project" value="UniProtKB-KW"/>
</dbReference>
<dbReference type="InterPro" id="IPR029479">
    <property type="entry name" value="Nitroreductase"/>
</dbReference>
<dbReference type="Gene3D" id="3.40.109.10">
    <property type="entry name" value="NADH Oxidase"/>
    <property type="match status" value="1"/>
</dbReference>
<keyword evidence="5" id="KW-1185">Reference proteome</keyword>
<organism evidence="4 5">
    <name type="scientific">Streptococcus ferus</name>
    <dbReference type="NCBI Taxonomy" id="1345"/>
    <lineage>
        <taxon>Bacteria</taxon>
        <taxon>Bacillati</taxon>
        <taxon>Bacillota</taxon>
        <taxon>Bacilli</taxon>
        <taxon>Lactobacillales</taxon>
        <taxon>Streptococcaceae</taxon>
        <taxon>Streptococcus</taxon>
    </lineage>
</organism>